<keyword evidence="2" id="KW-1185">Reference proteome</keyword>
<feature type="non-terminal residue" evidence="1">
    <location>
        <position position="681"/>
    </location>
</feature>
<evidence type="ECO:0000313" key="1">
    <source>
        <dbReference type="EMBL" id="TFK58397.1"/>
    </source>
</evidence>
<name>A0ACD2ZY84_9AGAR</name>
<accession>A0ACD2ZY84</accession>
<gene>
    <name evidence="1" type="ORF">BDN72DRAFT_865968</name>
</gene>
<organism evidence="1 2">
    <name type="scientific">Pluteus cervinus</name>
    <dbReference type="NCBI Taxonomy" id="181527"/>
    <lineage>
        <taxon>Eukaryota</taxon>
        <taxon>Fungi</taxon>
        <taxon>Dikarya</taxon>
        <taxon>Basidiomycota</taxon>
        <taxon>Agaricomycotina</taxon>
        <taxon>Agaricomycetes</taxon>
        <taxon>Agaricomycetidae</taxon>
        <taxon>Agaricales</taxon>
        <taxon>Pluteineae</taxon>
        <taxon>Pluteaceae</taxon>
        <taxon>Pluteus</taxon>
    </lineage>
</organism>
<dbReference type="EMBL" id="ML209392">
    <property type="protein sequence ID" value="TFK58397.1"/>
    <property type="molecule type" value="Genomic_DNA"/>
</dbReference>
<sequence length="681" mass="74702">MPVSQDYKARGMHDCKCCNVPPAKCPTRRKWLVHRSFHTSEQYSPEPTEPEDNTPVLTAAEKRKLTRQKNIKEQEELDQLNQEDCGVDVGKQTRRGKAIAKDNKGPHICAVSVWLSLLSESQQKRREQLPAPEEPVAESSKKRKQDLVDGMTNSQRSVKQNTGKARKEAQPSDDEMSVDEGLGAAEARDYQAPNLDLDSEDENYAGGFSQVPVFTPTLDLSGDISMGEPDEGGAETVLNEDLEEEPQAEGSGPKDNEEEVETKEDDSSSEDEGGANDANGANDDNGDGSDGDDEESEDGDNGNNDGGDDGDSDGGDSDGSTTESSDTESSVSGRDIDEEKEEVDNLDNEATPWFGNGSGPMSFNNAETENPEMAVDTSFPPDNNDEPPASEGEPEPTNMLGDRARTPPAKNVKKTSGQTLGSWNQAPVRGELSILVEHWIFVGDWCPPTALAPPSAKPKRPKALATSPPPPTTQPEQPKSLGVIKEVEWPPEATLLFDGRKRRSERLCLNRQHPTLHEIVTSAIAEANAMVMLEHPWPLPLPDETQNTQYCIERAVLEADGKLDAQAIYDRSQSGDREFLNEIQKVILHRNTLSRGQVKGFSVNHVGDSFRLKGLALPQLQAKIKLLLKNDKCTLPYDGDTGKVDKGRPWQNQTLLATSAFVIHKNGNKSLFRRHPELFLQ</sequence>
<dbReference type="Proteomes" id="UP000308600">
    <property type="component" value="Unassembled WGS sequence"/>
</dbReference>
<reference evidence="1 2" key="1">
    <citation type="journal article" date="2019" name="Nat. Ecol. Evol.">
        <title>Megaphylogeny resolves global patterns of mushroom evolution.</title>
        <authorList>
            <person name="Varga T."/>
            <person name="Krizsan K."/>
            <person name="Foldi C."/>
            <person name="Dima B."/>
            <person name="Sanchez-Garcia M."/>
            <person name="Sanchez-Ramirez S."/>
            <person name="Szollosi G.J."/>
            <person name="Szarkandi J.G."/>
            <person name="Papp V."/>
            <person name="Albert L."/>
            <person name="Andreopoulos W."/>
            <person name="Angelini C."/>
            <person name="Antonin V."/>
            <person name="Barry K.W."/>
            <person name="Bougher N.L."/>
            <person name="Buchanan P."/>
            <person name="Buyck B."/>
            <person name="Bense V."/>
            <person name="Catcheside P."/>
            <person name="Chovatia M."/>
            <person name="Cooper J."/>
            <person name="Damon W."/>
            <person name="Desjardin D."/>
            <person name="Finy P."/>
            <person name="Geml J."/>
            <person name="Haridas S."/>
            <person name="Hughes K."/>
            <person name="Justo A."/>
            <person name="Karasinski D."/>
            <person name="Kautmanova I."/>
            <person name="Kiss B."/>
            <person name="Kocsube S."/>
            <person name="Kotiranta H."/>
            <person name="LaButti K.M."/>
            <person name="Lechner B.E."/>
            <person name="Liimatainen K."/>
            <person name="Lipzen A."/>
            <person name="Lukacs Z."/>
            <person name="Mihaltcheva S."/>
            <person name="Morgado L.N."/>
            <person name="Niskanen T."/>
            <person name="Noordeloos M.E."/>
            <person name="Ohm R.A."/>
            <person name="Ortiz-Santana B."/>
            <person name="Ovrebo C."/>
            <person name="Racz N."/>
            <person name="Riley R."/>
            <person name="Savchenko A."/>
            <person name="Shiryaev A."/>
            <person name="Soop K."/>
            <person name="Spirin V."/>
            <person name="Szebenyi C."/>
            <person name="Tomsovsky M."/>
            <person name="Tulloss R.E."/>
            <person name="Uehling J."/>
            <person name="Grigoriev I.V."/>
            <person name="Vagvolgyi C."/>
            <person name="Papp T."/>
            <person name="Martin F.M."/>
            <person name="Miettinen O."/>
            <person name="Hibbett D.S."/>
            <person name="Nagy L.G."/>
        </authorList>
    </citation>
    <scope>NUCLEOTIDE SEQUENCE [LARGE SCALE GENOMIC DNA]</scope>
    <source>
        <strain evidence="1 2">NL-1719</strain>
    </source>
</reference>
<protein>
    <submittedName>
        <fullName evidence="1">Uncharacterized protein</fullName>
    </submittedName>
</protein>
<proteinExistence type="predicted"/>
<evidence type="ECO:0000313" key="2">
    <source>
        <dbReference type="Proteomes" id="UP000308600"/>
    </source>
</evidence>